<accession>A0ABU6A7Y3</accession>
<name>A0ABU6A7Y3_9PSEU</name>
<evidence type="ECO:0000313" key="1">
    <source>
        <dbReference type="EMBL" id="MEB3367563.1"/>
    </source>
</evidence>
<dbReference type="EMBL" id="JAWLNX010000005">
    <property type="protein sequence ID" value="MEB3367563.1"/>
    <property type="molecule type" value="Genomic_DNA"/>
</dbReference>
<proteinExistence type="predicted"/>
<evidence type="ECO:0000313" key="2">
    <source>
        <dbReference type="Proteomes" id="UP001327093"/>
    </source>
</evidence>
<sequence>MKSRKQLVKLLRSDWLGAGEKLVSYNGGDASSPYLGGVVGGAYRAPFEPFAPAARELDVDFTACPTPTAPVREGRIHGDEWVHDPSLRGWVLADSPQHDAVICANQLAAAGLEGWFVETDQRIAVIAEGSAVRGAEVAVEERTERSGIGGILGKARSAVNTVAEFAESLHGGEPLVTLWELPCDQLAELTGVRRGRWSESLFAVAARFQDGSVIELKRDRELPGL</sequence>
<keyword evidence="2" id="KW-1185">Reference proteome</keyword>
<protein>
    <submittedName>
        <fullName evidence="1">Uncharacterized protein</fullName>
    </submittedName>
</protein>
<reference evidence="1 2" key="1">
    <citation type="submission" date="2023-10" db="EMBL/GenBank/DDBJ databases">
        <title>Saccharopolyspora sp. nov., isolated from mangrove soil.</title>
        <authorList>
            <person name="Lu Y."/>
            <person name="Liu W."/>
        </authorList>
    </citation>
    <scope>NUCLEOTIDE SEQUENCE [LARGE SCALE GENOMIC DNA]</scope>
    <source>
        <strain evidence="1 2">S2-29</strain>
    </source>
</reference>
<comment type="caution">
    <text evidence="1">The sequence shown here is derived from an EMBL/GenBank/DDBJ whole genome shotgun (WGS) entry which is preliminary data.</text>
</comment>
<dbReference type="Proteomes" id="UP001327093">
    <property type="component" value="Unassembled WGS sequence"/>
</dbReference>
<gene>
    <name evidence="1" type="ORF">R4I43_09095</name>
</gene>
<dbReference type="RefSeq" id="WP_324265117.1">
    <property type="nucleotide sequence ID" value="NZ_JAWLNX010000005.1"/>
</dbReference>
<organism evidence="1 2">
    <name type="scientific">Saccharopolyspora mangrovi</name>
    <dbReference type="NCBI Taxonomy" id="3082379"/>
    <lineage>
        <taxon>Bacteria</taxon>
        <taxon>Bacillati</taxon>
        <taxon>Actinomycetota</taxon>
        <taxon>Actinomycetes</taxon>
        <taxon>Pseudonocardiales</taxon>
        <taxon>Pseudonocardiaceae</taxon>
        <taxon>Saccharopolyspora</taxon>
    </lineage>
</organism>